<reference evidence="4 5" key="1">
    <citation type="submission" date="2024-02" db="EMBL/GenBank/DDBJ databases">
        <title>De novo assembly and annotation of 12 fungi associated with fruit tree decline syndrome in Ontario, Canada.</title>
        <authorList>
            <person name="Sulman M."/>
            <person name="Ellouze W."/>
            <person name="Ilyukhin E."/>
        </authorList>
    </citation>
    <scope>NUCLEOTIDE SEQUENCE [LARGE SCALE GENOMIC DNA]</scope>
    <source>
        <strain evidence="4 5">FDS-637</strain>
    </source>
</reference>
<evidence type="ECO:0000313" key="4">
    <source>
        <dbReference type="EMBL" id="KAL0259611.1"/>
    </source>
</evidence>
<name>A0ABR3CIS5_9PEZI</name>
<dbReference type="PANTHER" id="PTHR10366">
    <property type="entry name" value="NAD DEPENDENT EPIMERASE/DEHYDRATASE"/>
    <property type="match status" value="1"/>
</dbReference>
<proteinExistence type="inferred from homology"/>
<gene>
    <name evidence="4" type="ORF">SLS55_005348</name>
</gene>
<evidence type="ECO:0000313" key="5">
    <source>
        <dbReference type="Proteomes" id="UP001430584"/>
    </source>
</evidence>
<dbReference type="InterPro" id="IPR050425">
    <property type="entry name" value="NAD(P)_dehydrat-like"/>
</dbReference>
<dbReference type="InterPro" id="IPR036291">
    <property type="entry name" value="NAD(P)-bd_dom_sf"/>
</dbReference>
<dbReference type="InterPro" id="IPR001509">
    <property type="entry name" value="Epimerase_deHydtase"/>
</dbReference>
<evidence type="ECO:0000259" key="3">
    <source>
        <dbReference type="Pfam" id="PF01370"/>
    </source>
</evidence>
<keyword evidence="5" id="KW-1185">Reference proteome</keyword>
<evidence type="ECO:0000256" key="1">
    <source>
        <dbReference type="ARBA" id="ARBA00023002"/>
    </source>
</evidence>
<dbReference type="RefSeq" id="XP_066632640.1">
    <property type="nucleotide sequence ID" value="XM_066776798.1"/>
</dbReference>
<organism evidence="4 5">
    <name type="scientific">Diplodia seriata</name>
    <dbReference type="NCBI Taxonomy" id="420778"/>
    <lineage>
        <taxon>Eukaryota</taxon>
        <taxon>Fungi</taxon>
        <taxon>Dikarya</taxon>
        <taxon>Ascomycota</taxon>
        <taxon>Pezizomycotina</taxon>
        <taxon>Dothideomycetes</taxon>
        <taxon>Dothideomycetes incertae sedis</taxon>
        <taxon>Botryosphaeriales</taxon>
        <taxon>Botryosphaeriaceae</taxon>
        <taxon>Diplodia</taxon>
    </lineage>
</organism>
<evidence type="ECO:0000256" key="2">
    <source>
        <dbReference type="ARBA" id="ARBA00023445"/>
    </source>
</evidence>
<dbReference type="EMBL" id="JAJVCZ030000005">
    <property type="protein sequence ID" value="KAL0259611.1"/>
    <property type="molecule type" value="Genomic_DNA"/>
</dbReference>
<sequence length="372" mass="39303">MSSSKSRVMLTGGTGYIGSGILLALLRAGHTVNVVVRSEAKQSQVASAPALLSLLREVHGTADVDAFCKFFIVPDLTVRGSLDAAARGCARVIHAASPLPHFECSGAAEQRAQILAPAVACTLSALESAKASGTVERVVCTSSVGAFAAGALLGPGYAGTEEVHVNESSLQPHVEPPFPDVLTAYCASKATALRRSLEWMAAERAKGPVGFDLVALGPAYVGGRHPLAASTKDLWDTSNFRYLRLITAAEKGEGPKEVACAAHVDDVVDLHLMALDREKVKTKGEGEEGAGTELFTVAVDMLWEDVTEATKKLFPAEVEKGVLPNAGYVGTHSQVKFYSEKVEKAFGVKLKGVEAIVESLVSQYLELLEKEK</sequence>
<comment type="caution">
    <text evidence="4">The sequence shown here is derived from an EMBL/GenBank/DDBJ whole genome shotgun (WGS) entry which is preliminary data.</text>
</comment>
<accession>A0ABR3CIS5</accession>
<dbReference type="Gene3D" id="3.40.50.720">
    <property type="entry name" value="NAD(P)-binding Rossmann-like Domain"/>
    <property type="match status" value="1"/>
</dbReference>
<dbReference type="Proteomes" id="UP001430584">
    <property type="component" value="Unassembled WGS sequence"/>
</dbReference>
<dbReference type="SUPFAM" id="SSF51735">
    <property type="entry name" value="NAD(P)-binding Rossmann-fold domains"/>
    <property type="match status" value="1"/>
</dbReference>
<comment type="similarity">
    <text evidence="2">Belongs to the NAD(P)-dependent epimerase/dehydratase family. Dihydroflavonol-4-reductase subfamily.</text>
</comment>
<protein>
    <recommendedName>
        <fullName evidence="3">NAD-dependent epimerase/dehydratase domain-containing protein</fullName>
    </recommendedName>
</protein>
<dbReference type="PANTHER" id="PTHR10366:SF564">
    <property type="entry name" value="STEROL-4-ALPHA-CARBOXYLATE 3-DEHYDROGENASE, DECARBOXYLATING"/>
    <property type="match status" value="1"/>
</dbReference>
<feature type="domain" description="NAD-dependent epimerase/dehydratase" evidence="3">
    <location>
        <begin position="8"/>
        <end position="152"/>
    </location>
</feature>
<dbReference type="GeneID" id="92009433"/>
<dbReference type="Pfam" id="PF01370">
    <property type="entry name" value="Epimerase"/>
    <property type="match status" value="1"/>
</dbReference>
<keyword evidence="1" id="KW-0560">Oxidoreductase</keyword>